<dbReference type="EMBL" id="MU005620">
    <property type="protein sequence ID" value="KAF2677678.1"/>
    <property type="molecule type" value="Genomic_DNA"/>
</dbReference>
<dbReference type="AlphaFoldDB" id="A0A6G1IHW5"/>
<proteinExistence type="predicted"/>
<keyword evidence="3" id="KW-1185">Reference proteome</keyword>
<evidence type="ECO:0000256" key="1">
    <source>
        <dbReference type="SAM" id="MobiDB-lite"/>
    </source>
</evidence>
<organism evidence="2 3">
    <name type="scientific">Lentithecium fluviatile CBS 122367</name>
    <dbReference type="NCBI Taxonomy" id="1168545"/>
    <lineage>
        <taxon>Eukaryota</taxon>
        <taxon>Fungi</taxon>
        <taxon>Dikarya</taxon>
        <taxon>Ascomycota</taxon>
        <taxon>Pezizomycotina</taxon>
        <taxon>Dothideomycetes</taxon>
        <taxon>Pleosporomycetidae</taxon>
        <taxon>Pleosporales</taxon>
        <taxon>Massarineae</taxon>
        <taxon>Lentitheciaceae</taxon>
        <taxon>Lentithecium</taxon>
    </lineage>
</organism>
<evidence type="ECO:0000313" key="3">
    <source>
        <dbReference type="Proteomes" id="UP000799291"/>
    </source>
</evidence>
<name>A0A6G1IHW5_9PLEO</name>
<dbReference type="Proteomes" id="UP000799291">
    <property type="component" value="Unassembled WGS sequence"/>
</dbReference>
<protein>
    <submittedName>
        <fullName evidence="2">Uncharacterized protein</fullName>
    </submittedName>
</protein>
<accession>A0A6G1IHW5</accession>
<gene>
    <name evidence="2" type="ORF">K458DRAFT_395747</name>
</gene>
<evidence type="ECO:0000313" key="2">
    <source>
        <dbReference type="EMBL" id="KAF2677678.1"/>
    </source>
</evidence>
<feature type="region of interest" description="Disordered" evidence="1">
    <location>
        <begin position="25"/>
        <end position="49"/>
    </location>
</feature>
<reference evidence="2" key="1">
    <citation type="journal article" date="2020" name="Stud. Mycol.">
        <title>101 Dothideomycetes genomes: a test case for predicting lifestyles and emergence of pathogens.</title>
        <authorList>
            <person name="Haridas S."/>
            <person name="Albert R."/>
            <person name="Binder M."/>
            <person name="Bloem J."/>
            <person name="Labutti K."/>
            <person name="Salamov A."/>
            <person name="Andreopoulos B."/>
            <person name="Baker S."/>
            <person name="Barry K."/>
            <person name="Bills G."/>
            <person name="Bluhm B."/>
            <person name="Cannon C."/>
            <person name="Castanera R."/>
            <person name="Culley D."/>
            <person name="Daum C."/>
            <person name="Ezra D."/>
            <person name="Gonzalez J."/>
            <person name="Henrissat B."/>
            <person name="Kuo A."/>
            <person name="Liang C."/>
            <person name="Lipzen A."/>
            <person name="Lutzoni F."/>
            <person name="Magnuson J."/>
            <person name="Mondo S."/>
            <person name="Nolan M."/>
            <person name="Ohm R."/>
            <person name="Pangilinan J."/>
            <person name="Park H.-J."/>
            <person name="Ramirez L."/>
            <person name="Alfaro M."/>
            <person name="Sun H."/>
            <person name="Tritt A."/>
            <person name="Yoshinaga Y."/>
            <person name="Zwiers L.-H."/>
            <person name="Turgeon B."/>
            <person name="Goodwin S."/>
            <person name="Spatafora J."/>
            <person name="Crous P."/>
            <person name="Grigoriev I."/>
        </authorList>
    </citation>
    <scope>NUCLEOTIDE SEQUENCE</scope>
    <source>
        <strain evidence="2">CBS 122367</strain>
    </source>
</reference>
<sequence length="179" mass="19951">MPSDYRTTRTYSDIKTGYYSTMLHATTTSPPATEHPTLTVAPPPVSKTTESSKSFVTIAGEKLSELWKSLQDSNTEDPPMPPSDERILFQRDDADEKRLLARELCPAATTIVIRVERNWRPYKSCYASWAESGNDTGVYGLIGTTGWMESVDEALDGLWKGLGGNTRELTNDLDRDKVL</sequence>